<dbReference type="EMBL" id="WHLY01000002">
    <property type="protein sequence ID" value="MPR35713.1"/>
    <property type="molecule type" value="Genomic_DNA"/>
</dbReference>
<name>A0A7C9FZ75_9BACT</name>
<dbReference type="AlphaFoldDB" id="A0A7C9FZ75"/>
<protein>
    <submittedName>
        <fullName evidence="1">Phosphoribosylpyrophosphate synthetase</fullName>
    </submittedName>
</protein>
<organism evidence="1 2">
    <name type="scientific">Salmonirosea aquatica</name>
    <dbReference type="NCBI Taxonomy" id="2654236"/>
    <lineage>
        <taxon>Bacteria</taxon>
        <taxon>Pseudomonadati</taxon>
        <taxon>Bacteroidota</taxon>
        <taxon>Cytophagia</taxon>
        <taxon>Cytophagales</taxon>
        <taxon>Spirosomataceae</taxon>
        <taxon>Salmonirosea</taxon>
    </lineage>
</organism>
<accession>A0A7C9FZ75</accession>
<evidence type="ECO:0000313" key="1">
    <source>
        <dbReference type="EMBL" id="MPR35713.1"/>
    </source>
</evidence>
<dbReference type="RefSeq" id="WP_152763009.1">
    <property type="nucleotide sequence ID" value="NZ_WHLY01000002.1"/>
</dbReference>
<proteinExistence type="predicted"/>
<reference evidence="1 2" key="1">
    <citation type="submission" date="2019-10" db="EMBL/GenBank/DDBJ databases">
        <title>Draft Genome Sequence of Cytophagaceae sp. SJW1-29.</title>
        <authorList>
            <person name="Choi A."/>
        </authorList>
    </citation>
    <scope>NUCLEOTIDE SEQUENCE [LARGE SCALE GENOMIC DNA]</scope>
    <source>
        <strain evidence="1 2">SJW1-29</strain>
    </source>
</reference>
<keyword evidence="2" id="KW-1185">Reference proteome</keyword>
<evidence type="ECO:0000313" key="2">
    <source>
        <dbReference type="Proteomes" id="UP000479293"/>
    </source>
</evidence>
<sequence length="108" mass="11872">MEPMTTVSEVLNKLKAEGYTVDFNLQENCLVCQGNSVEISPDEFVVDRHFRFEGMTDPGDEAVVYAISSAKHDIKGTLVNGYGIYSDPLGDAMIKALSTHPENDGIHH</sequence>
<gene>
    <name evidence="1" type="ORF">GBK04_20750</name>
</gene>
<comment type="caution">
    <text evidence="1">The sequence shown here is derived from an EMBL/GenBank/DDBJ whole genome shotgun (WGS) entry which is preliminary data.</text>
</comment>
<dbReference type="Proteomes" id="UP000479293">
    <property type="component" value="Unassembled WGS sequence"/>
</dbReference>